<keyword evidence="4" id="KW-0963">Cytoplasm</keyword>
<dbReference type="EMBL" id="SDWW01000034">
    <property type="protein sequence ID" value="RYV50419.1"/>
    <property type="molecule type" value="Genomic_DNA"/>
</dbReference>
<evidence type="ECO:0000313" key="14">
    <source>
        <dbReference type="Proteomes" id="UP000293764"/>
    </source>
</evidence>
<dbReference type="FunFam" id="1.10.10.10:FF:000459">
    <property type="entry name" value="Ferric uptake regulation protein"/>
    <property type="match status" value="1"/>
</dbReference>
<dbReference type="GO" id="GO:0008270">
    <property type="term" value="F:zinc ion binding"/>
    <property type="evidence" value="ECO:0007669"/>
    <property type="project" value="TreeGrafter"/>
</dbReference>
<feature type="binding site" evidence="11">
    <location>
        <position position="139"/>
    </location>
    <ligand>
        <name>Zn(2+)</name>
        <dbReference type="ChEBI" id="CHEBI:29105"/>
    </ligand>
</feature>
<feature type="binding site" evidence="11">
    <location>
        <position position="96"/>
    </location>
    <ligand>
        <name>Zn(2+)</name>
        <dbReference type="ChEBI" id="CHEBI:29105"/>
    </ligand>
</feature>
<evidence type="ECO:0000256" key="8">
    <source>
        <dbReference type="ARBA" id="ARBA00023015"/>
    </source>
</evidence>
<evidence type="ECO:0000256" key="6">
    <source>
        <dbReference type="ARBA" id="ARBA00022723"/>
    </source>
</evidence>
<gene>
    <name evidence="13" type="ORF">EUA98_13690</name>
</gene>
<evidence type="ECO:0000256" key="5">
    <source>
        <dbReference type="ARBA" id="ARBA00022491"/>
    </source>
</evidence>
<dbReference type="Gene3D" id="3.30.1490.190">
    <property type="match status" value="1"/>
</dbReference>
<keyword evidence="12" id="KW-0408">Iron</keyword>
<keyword evidence="7 11" id="KW-0862">Zinc</keyword>
<dbReference type="InterPro" id="IPR036388">
    <property type="entry name" value="WH-like_DNA-bd_sf"/>
</dbReference>
<comment type="cofactor">
    <cofactor evidence="11">
        <name>Zn(2+)</name>
        <dbReference type="ChEBI" id="CHEBI:29105"/>
    </cofactor>
    <text evidence="11">Binds 1 zinc ion per subunit.</text>
</comment>
<dbReference type="GO" id="GO:0005829">
    <property type="term" value="C:cytosol"/>
    <property type="evidence" value="ECO:0007669"/>
    <property type="project" value="TreeGrafter"/>
</dbReference>
<feature type="binding site" evidence="12">
    <location>
        <position position="111"/>
    </location>
    <ligand>
        <name>Fe cation</name>
        <dbReference type="ChEBI" id="CHEBI:24875"/>
    </ligand>
</feature>
<keyword evidence="6 11" id="KW-0479">Metal-binding</keyword>
<organism evidence="13 14">
    <name type="scientific">Pengzhenrongella frigida</name>
    <dbReference type="NCBI Taxonomy" id="1259133"/>
    <lineage>
        <taxon>Bacteria</taxon>
        <taxon>Bacillati</taxon>
        <taxon>Actinomycetota</taxon>
        <taxon>Actinomycetes</taxon>
        <taxon>Micrococcales</taxon>
        <taxon>Pengzhenrongella</taxon>
    </lineage>
</organism>
<dbReference type="InterPro" id="IPR036390">
    <property type="entry name" value="WH_DNA-bd_sf"/>
</dbReference>
<dbReference type="AlphaFoldDB" id="A0A4Q5MXR2"/>
<comment type="subcellular location">
    <subcellularLocation>
        <location evidence="1">Cytoplasm</location>
    </subcellularLocation>
</comment>
<evidence type="ECO:0000256" key="3">
    <source>
        <dbReference type="ARBA" id="ARBA00011738"/>
    </source>
</evidence>
<evidence type="ECO:0000256" key="10">
    <source>
        <dbReference type="ARBA" id="ARBA00023163"/>
    </source>
</evidence>
<keyword evidence="9" id="KW-0238">DNA-binding</keyword>
<protein>
    <submittedName>
        <fullName evidence="13">Transcriptional repressor</fullName>
    </submittedName>
</protein>
<comment type="similarity">
    <text evidence="2">Belongs to the Fur family.</text>
</comment>
<dbReference type="GO" id="GO:0045892">
    <property type="term" value="P:negative regulation of DNA-templated transcription"/>
    <property type="evidence" value="ECO:0007669"/>
    <property type="project" value="TreeGrafter"/>
</dbReference>
<dbReference type="Pfam" id="PF01475">
    <property type="entry name" value="FUR"/>
    <property type="match status" value="1"/>
</dbReference>
<feature type="binding site" evidence="12">
    <location>
        <position position="90"/>
    </location>
    <ligand>
        <name>Fe cation</name>
        <dbReference type="ChEBI" id="CHEBI:24875"/>
    </ligand>
</feature>
<keyword evidence="8" id="KW-0805">Transcription regulation</keyword>
<comment type="cofactor">
    <cofactor evidence="12">
        <name>Mn(2+)</name>
        <dbReference type="ChEBI" id="CHEBI:29035"/>
    </cofactor>
    <cofactor evidence="12">
        <name>Fe(2+)</name>
        <dbReference type="ChEBI" id="CHEBI:29033"/>
    </cofactor>
    <text evidence="12">Binds 1 Mn(2+) or Fe(2+) ion per subunit.</text>
</comment>
<evidence type="ECO:0000256" key="7">
    <source>
        <dbReference type="ARBA" id="ARBA00022833"/>
    </source>
</evidence>
<dbReference type="PANTHER" id="PTHR33202">
    <property type="entry name" value="ZINC UPTAKE REGULATION PROTEIN"/>
    <property type="match status" value="1"/>
</dbReference>
<dbReference type="SUPFAM" id="SSF46785">
    <property type="entry name" value="Winged helix' DNA-binding domain"/>
    <property type="match status" value="1"/>
</dbReference>
<keyword evidence="14" id="KW-1185">Reference proteome</keyword>
<sequence>MQWRTDEGAGVVAVQQRNTRQRAAIIELLDDVEEFRSAQQLHDLLTAKGSTVGLATVYRAMQALSETGDVDVLRSGEGEALYRRCDKRAHHHHLVCRSCGTAVEIDGPSVEAWATKVGAAHGFTEIEHTMELFGLCAACRARIAAENS</sequence>
<dbReference type="Gene3D" id="1.10.10.10">
    <property type="entry name" value="Winged helix-like DNA-binding domain superfamily/Winged helix DNA-binding domain"/>
    <property type="match status" value="1"/>
</dbReference>
<name>A0A4Q5MXR2_9MICO</name>
<comment type="caution">
    <text evidence="13">The sequence shown here is derived from an EMBL/GenBank/DDBJ whole genome shotgun (WGS) entry which is preliminary data.</text>
</comment>
<dbReference type="GO" id="GO:0003700">
    <property type="term" value="F:DNA-binding transcription factor activity"/>
    <property type="evidence" value="ECO:0007669"/>
    <property type="project" value="InterPro"/>
</dbReference>
<feature type="binding site" evidence="11">
    <location>
        <position position="136"/>
    </location>
    <ligand>
        <name>Zn(2+)</name>
        <dbReference type="ChEBI" id="CHEBI:29105"/>
    </ligand>
</feature>
<proteinExistence type="inferred from homology"/>
<reference evidence="13 14" key="1">
    <citation type="submission" date="2019-01" db="EMBL/GenBank/DDBJ databases">
        <title>Novel species of Cellulomonas.</title>
        <authorList>
            <person name="Liu Q."/>
            <person name="Xin Y.-H."/>
        </authorList>
    </citation>
    <scope>NUCLEOTIDE SEQUENCE [LARGE SCALE GENOMIC DNA]</scope>
    <source>
        <strain evidence="13 14">HLT2-17</strain>
    </source>
</reference>
<dbReference type="PANTHER" id="PTHR33202:SF2">
    <property type="entry name" value="FERRIC UPTAKE REGULATION PROTEIN"/>
    <property type="match status" value="1"/>
</dbReference>
<feature type="binding site" evidence="11">
    <location>
        <position position="99"/>
    </location>
    <ligand>
        <name>Zn(2+)</name>
        <dbReference type="ChEBI" id="CHEBI:29105"/>
    </ligand>
</feature>
<dbReference type="GO" id="GO:0000976">
    <property type="term" value="F:transcription cis-regulatory region binding"/>
    <property type="evidence" value="ECO:0007669"/>
    <property type="project" value="TreeGrafter"/>
</dbReference>
<evidence type="ECO:0000256" key="1">
    <source>
        <dbReference type="ARBA" id="ARBA00004496"/>
    </source>
</evidence>
<evidence type="ECO:0000256" key="12">
    <source>
        <dbReference type="PIRSR" id="PIRSR602481-2"/>
    </source>
</evidence>
<keyword evidence="5" id="KW-0678">Repressor</keyword>
<comment type="subunit">
    <text evidence="3">Homodimer.</text>
</comment>
<dbReference type="InterPro" id="IPR002481">
    <property type="entry name" value="FUR"/>
</dbReference>
<dbReference type="Proteomes" id="UP000293764">
    <property type="component" value="Unassembled WGS sequence"/>
</dbReference>
<dbReference type="GO" id="GO:1900376">
    <property type="term" value="P:regulation of secondary metabolite biosynthetic process"/>
    <property type="evidence" value="ECO:0007669"/>
    <property type="project" value="TreeGrafter"/>
</dbReference>
<evidence type="ECO:0000256" key="9">
    <source>
        <dbReference type="ARBA" id="ARBA00023125"/>
    </source>
</evidence>
<dbReference type="InterPro" id="IPR043135">
    <property type="entry name" value="Fur_C"/>
</dbReference>
<evidence type="ECO:0000313" key="13">
    <source>
        <dbReference type="EMBL" id="RYV50419.1"/>
    </source>
</evidence>
<evidence type="ECO:0000256" key="2">
    <source>
        <dbReference type="ARBA" id="ARBA00007957"/>
    </source>
</evidence>
<accession>A0A4Q5MXR2</accession>
<keyword evidence="10" id="KW-0804">Transcription</keyword>
<evidence type="ECO:0000256" key="4">
    <source>
        <dbReference type="ARBA" id="ARBA00022490"/>
    </source>
</evidence>
<dbReference type="OrthoDB" id="8659436at2"/>
<dbReference type="CDD" id="cd07153">
    <property type="entry name" value="Fur_like"/>
    <property type="match status" value="1"/>
</dbReference>
<feature type="binding site" evidence="12">
    <location>
        <position position="128"/>
    </location>
    <ligand>
        <name>Fe cation</name>
        <dbReference type="ChEBI" id="CHEBI:24875"/>
    </ligand>
</feature>
<evidence type="ECO:0000256" key="11">
    <source>
        <dbReference type="PIRSR" id="PIRSR602481-1"/>
    </source>
</evidence>